<feature type="compositionally biased region" description="Polar residues" evidence="1">
    <location>
        <begin position="72"/>
        <end position="94"/>
    </location>
</feature>
<organism evidence="2 3">
    <name type="scientific">Letharia lupina</name>
    <dbReference type="NCBI Taxonomy" id="560253"/>
    <lineage>
        <taxon>Eukaryota</taxon>
        <taxon>Fungi</taxon>
        <taxon>Dikarya</taxon>
        <taxon>Ascomycota</taxon>
        <taxon>Pezizomycotina</taxon>
        <taxon>Lecanoromycetes</taxon>
        <taxon>OSLEUM clade</taxon>
        <taxon>Lecanoromycetidae</taxon>
        <taxon>Lecanorales</taxon>
        <taxon>Lecanorineae</taxon>
        <taxon>Parmeliaceae</taxon>
        <taxon>Letharia</taxon>
    </lineage>
</organism>
<sequence>MRQLRMRRPTQSRRLSSTDEMSRLSFKKALHVRLHSNSRDHARERQQGLYRARKDWDRPQSRPNLRFDSLQRHSTQSSNPTRLSSLELTDTSPKLPQRLAFEEEESIKQARHEADMARKAAAQKLEIEHEVRLLEIRRQYAVGLPSSNALPSSVLYPPFDPNGPLDIPDTVFRPDTVFGGELLPVHAAATVSKQRRGDGNGGIKMEKGIKYAGRALRGRGTVAGGRICG</sequence>
<keyword evidence="3" id="KW-1185">Reference proteome</keyword>
<evidence type="ECO:0000313" key="2">
    <source>
        <dbReference type="EMBL" id="KAF6227022.1"/>
    </source>
</evidence>
<feature type="compositionally biased region" description="Basic residues" evidence="1">
    <location>
        <begin position="1"/>
        <end position="11"/>
    </location>
</feature>
<dbReference type="RefSeq" id="XP_037155330.1">
    <property type="nucleotide sequence ID" value="XM_037299329.1"/>
</dbReference>
<comment type="caution">
    <text evidence="2">The sequence shown here is derived from an EMBL/GenBank/DDBJ whole genome shotgun (WGS) entry which is preliminary data.</text>
</comment>
<name>A0A8H6CP55_9LECA</name>
<dbReference type="Proteomes" id="UP000593566">
    <property type="component" value="Unassembled WGS sequence"/>
</dbReference>
<dbReference type="EMBL" id="JACCJB010000005">
    <property type="protein sequence ID" value="KAF6227022.1"/>
    <property type="molecule type" value="Genomic_DNA"/>
</dbReference>
<feature type="compositionally biased region" description="Basic and acidic residues" evidence="1">
    <location>
        <begin position="37"/>
        <end position="60"/>
    </location>
</feature>
<dbReference type="AlphaFoldDB" id="A0A8H6CP55"/>
<protein>
    <submittedName>
        <fullName evidence="2">Uncharacterized protein</fullName>
    </submittedName>
</protein>
<accession>A0A8H6CP55</accession>
<feature type="region of interest" description="Disordered" evidence="1">
    <location>
        <begin position="1"/>
        <end position="21"/>
    </location>
</feature>
<feature type="region of interest" description="Disordered" evidence="1">
    <location>
        <begin position="36"/>
        <end position="95"/>
    </location>
</feature>
<reference evidence="2 3" key="1">
    <citation type="journal article" date="2020" name="Genomics">
        <title>Complete, high-quality genomes from long-read metagenomic sequencing of two wolf lichen thalli reveals enigmatic genome architecture.</title>
        <authorList>
            <person name="McKenzie S.K."/>
            <person name="Walston R.F."/>
            <person name="Allen J.L."/>
        </authorList>
    </citation>
    <scope>NUCLEOTIDE SEQUENCE [LARGE SCALE GENOMIC DNA]</scope>
    <source>
        <strain evidence="2">WasteWater1</strain>
    </source>
</reference>
<evidence type="ECO:0000313" key="3">
    <source>
        <dbReference type="Proteomes" id="UP000593566"/>
    </source>
</evidence>
<gene>
    <name evidence="2" type="ORF">HO133_008463</name>
</gene>
<dbReference type="GeneID" id="59336859"/>
<proteinExistence type="predicted"/>
<evidence type="ECO:0000256" key="1">
    <source>
        <dbReference type="SAM" id="MobiDB-lite"/>
    </source>
</evidence>